<sequence>MTRNHLLKRNLLQNHQLETKLEADWTTVISSPPQLRTCLPLSAVKSPQPPR</sequence>
<name>A0A833YKZ0_9CHIR</name>
<comment type="caution">
    <text evidence="1">The sequence shown here is derived from an EMBL/GenBank/DDBJ whole genome shotgun (WGS) entry which is preliminary data.</text>
</comment>
<proteinExistence type="predicted"/>
<dbReference type="Proteomes" id="UP000664940">
    <property type="component" value="Unassembled WGS sequence"/>
</dbReference>
<dbReference type="EMBL" id="JABVXQ010000015">
    <property type="protein sequence ID" value="KAF6075110.1"/>
    <property type="molecule type" value="Genomic_DNA"/>
</dbReference>
<evidence type="ECO:0000313" key="2">
    <source>
        <dbReference type="Proteomes" id="UP000664940"/>
    </source>
</evidence>
<accession>A0A833YKZ0</accession>
<dbReference type="AlphaFoldDB" id="A0A833YKZ0"/>
<gene>
    <name evidence="1" type="ORF">HJG60_009507</name>
</gene>
<reference evidence="1 2" key="1">
    <citation type="journal article" date="2020" name="Nature">
        <title>Six reference-quality genomes reveal evolution of bat adaptations.</title>
        <authorList>
            <person name="Jebb D."/>
            <person name="Huang Z."/>
            <person name="Pippel M."/>
            <person name="Hughes G.M."/>
            <person name="Lavrichenko K."/>
            <person name="Devanna P."/>
            <person name="Winkler S."/>
            <person name="Jermiin L.S."/>
            <person name="Skirmuntt E.C."/>
            <person name="Katzourakis A."/>
            <person name="Burkitt-Gray L."/>
            <person name="Ray D.A."/>
            <person name="Sullivan K.A.M."/>
            <person name="Roscito J.G."/>
            <person name="Kirilenko B.M."/>
            <person name="Davalos L.M."/>
            <person name="Corthals A.P."/>
            <person name="Power M.L."/>
            <person name="Jones G."/>
            <person name="Ransome R.D."/>
            <person name="Dechmann D.K.N."/>
            <person name="Locatelli A.G."/>
            <person name="Puechmaille S.J."/>
            <person name="Fedrigo O."/>
            <person name="Jarvis E.D."/>
            <person name="Hiller M."/>
            <person name="Vernes S.C."/>
            <person name="Myers E.W."/>
            <person name="Teeling E.C."/>
        </authorList>
    </citation>
    <scope>NUCLEOTIDE SEQUENCE [LARGE SCALE GENOMIC DNA]</scope>
    <source>
        <strain evidence="1">Bat1K_MPI-CBG_1</strain>
    </source>
</reference>
<evidence type="ECO:0000313" key="1">
    <source>
        <dbReference type="EMBL" id="KAF6075110.1"/>
    </source>
</evidence>
<protein>
    <submittedName>
        <fullName evidence="1">Uncharacterized protein</fullName>
    </submittedName>
</protein>
<organism evidence="1 2">
    <name type="scientific">Phyllostomus discolor</name>
    <name type="common">pale spear-nosed bat</name>
    <dbReference type="NCBI Taxonomy" id="89673"/>
    <lineage>
        <taxon>Eukaryota</taxon>
        <taxon>Metazoa</taxon>
        <taxon>Chordata</taxon>
        <taxon>Craniata</taxon>
        <taxon>Vertebrata</taxon>
        <taxon>Euteleostomi</taxon>
        <taxon>Mammalia</taxon>
        <taxon>Eutheria</taxon>
        <taxon>Laurasiatheria</taxon>
        <taxon>Chiroptera</taxon>
        <taxon>Yangochiroptera</taxon>
        <taxon>Phyllostomidae</taxon>
        <taxon>Phyllostominae</taxon>
        <taxon>Phyllostomus</taxon>
    </lineage>
</organism>